<organism evidence="8 9">
    <name type="scientific">Catellatospora aurea</name>
    <dbReference type="NCBI Taxonomy" id="1337874"/>
    <lineage>
        <taxon>Bacteria</taxon>
        <taxon>Bacillati</taxon>
        <taxon>Actinomycetota</taxon>
        <taxon>Actinomycetes</taxon>
        <taxon>Micromonosporales</taxon>
        <taxon>Micromonosporaceae</taxon>
        <taxon>Catellatospora</taxon>
    </lineage>
</organism>
<dbReference type="InterPro" id="IPR012340">
    <property type="entry name" value="NA-bd_OB-fold"/>
</dbReference>
<evidence type="ECO:0000256" key="2">
    <source>
        <dbReference type="ARBA" id="ARBA00022598"/>
    </source>
</evidence>
<evidence type="ECO:0000256" key="1">
    <source>
        <dbReference type="ARBA" id="ARBA00001968"/>
    </source>
</evidence>
<dbReference type="SUPFAM" id="SSF56091">
    <property type="entry name" value="DNA ligase/mRNA capping enzyme, catalytic domain"/>
    <property type="match status" value="1"/>
</dbReference>
<keyword evidence="3" id="KW-0235">DNA replication</keyword>
<evidence type="ECO:0000256" key="4">
    <source>
        <dbReference type="ARBA" id="ARBA00022763"/>
    </source>
</evidence>
<dbReference type="Gene3D" id="2.40.50.140">
    <property type="entry name" value="Nucleic acid-binding proteins"/>
    <property type="match status" value="1"/>
</dbReference>
<proteinExistence type="predicted"/>
<keyword evidence="5" id="KW-0234">DNA repair</keyword>
<keyword evidence="2 8" id="KW-0436">Ligase</keyword>
<dbReference type="Gene3D" id="3.30.1490.70">
    <property type="match status" value="1"/>
</dbReference>
<reference evidence="9" key="1">
    <citation type="journal article" date="2019" name="Int. J. Syst. Evol. Microbiol.">
        <title>The Global Catalogue of Microorganisms (GCM) 10K type strain sequencing project: providing services to taxonomists for standard genome sequencing and annotation.</title>
        <authorList>
            <consortium name="The Broad Institute Genomics Platform"/>
            <consortium name="The Broad Institute Genome Sequencing Center for Infectious Disease"/>
            <person name="Wu L."/>
            <person name="Ma J."/>
        </authorList>
    </citation>
    <scope>NUCLEOTIDE SEQUENCE [LARGE SCALE GENOMIC DNA]</scope>
    <source>
        <strain evidence="9">CGMCC 1.9106</strain>
    </source>
</reference>
<dbReference type="PANTHER" id="PTHR47810">
    <property type="entry name" value="DNA LIGASE"/>
    <property type="match status" value="1"/>
</dbReference>
<dbReference type="InterPro" id="IPR012310">
    <property type="entry name" value="DNA_ligase_ATP-dep_cent"/>
</dbReference>
<accession>A0ABW2H440</accession>
<dbReference type="EMBL" id="JBHTAC010000047">
    <property type="protein sequence ID" value="MFC7246929.1"/>
    <property type="molecule type" value="Genomic_DNA"/>
</dbReference>
<comment type="caution">
    <text evidence="8">The sequence shown here is derived from an EMBL/GenBank/DDBJ whole genome shotgun (WGS) entry which is preliminary data.</text>
</comment>
<comment type="catalytic activity">
    <reaction evidence="6">
        <text>ATP + (deoxyribonucleotide)n-3'-hydroxyl + 5'-phospho-(deoxyribonucleotide)m = (deoxyribonucleotide)n+m + AMP + diphosphate.</text>
        <dbReference type="EC" id="6.5.1.1"/>
    </reaction>
</comment>
<evidence type="ECO:0000256" key="5">
    <source>
        <dbReference type="ARBA" id="ARBA00023204"/>
    </source>
</evidence>
<dbReference type="Gene3D" id="3.30.470.30">
    <property type="entry name" value="DNA ligase/mRNA capping enzyme"/>
    <property type="match status" value="1"/>
</dbReference>
<dbReference type="GO" id="GO:0016874">
    <property type="term" value="F:ligase activity"/>
    <property type="evidence" value="ECO:0007669"/>
    <property type="project" value="UniProtKB-KW"/>
</dbReference>
<dbReference type="InterPro" id="IPR050326">
    <property type="entry name" value="NAD_dep_DNA_ligaseB"/>
</dbReference>
<dbReference type="Proteomes" id="UP001596392">
    <property type="component" value="Unassembled WGS sequence"/>
</dbReference>
<evidence type="ECO:0000259" key="7">
    <source>
        <dbReference type="Pfam" id="PF01068"/>
    </source>
</evidence>
<evidence type="ECO:0000256" key="3">
    <source>
        <dbReference type="ARBA" id="ARBA00022705"/>
    </source>
</evidence>
<dbReference type="RefSeq" id="WP_376809707.1">
    <property type="nucleotide sequence ID" value="NZ_JBHTAC010000047.1"/>
</dbReference>
<evidence type="ECO:0000313" key="8">
    <source>
        <dbReference type="EMBL" id="MFC7246929.1"/>
    </source>
</evidence>
<keyword evidence="9" id="KW-1185">Reference proteome</keyword>
<gene>
    <name evidence="8" type="ORF">ACFQO7_31005</name>
</gene>
<comment type="cofactor">
    <cofactor evidence="1">
        <name>a divalent metal cation</name>
        <dbReference type="ChEBI" id="CHEBI:60240"/>
    </cofactor>
</comment>
<feature type="domain" description="ATP-dependent DNA ligase family profile" evidence="7">
    <location>
        <begin position="14"/>
        <end position="181"/>
    </location>
</feature>
<name>A0ABW2H440_9ACTN</name>
<dbReference type="PANTHER" id="PTHR47810:SF1">
    <property type="entry name" value="DNA LIGASE B"/>
    <property type="match status" value="1"/>
</dbReference>
<evidence type="ECO:0000256" key="6">
    <source>
        <dbReference type="ARBA" id="ARBA00034003"/>
    </source>
</evidence>
<keyword evidence="4" id="KW-0227">DNA damage</keyword>
<dbReference type="Pfam" id="PF01068">
    <property type="entry name" value="DNA_ligase_A_M"/>
    <property type="match status" value="1"/>
</dbReference>
<protein>
    <submittedName>
        <fullName evidence="8">ATP-dependent DNA ligase</fullName>
    </submittedName>
</protein>
<dbReference type="InterPro" id="IPR016059">
    <property type="entry name" value="DNA_ligase_ATP-dep_CS"/>
</dbReference>
<sequence>MAATPIDVWPVGPGWLAEPKFDGWRMALYRLPDQVILQSRPGRDLSRYFPEIVAAGMRLKAGTVLDGELVAWSPEGRTDFAALQRRVVRLAAMPSTHLVVFDLLEHPSDGVMVDQPLSARRRALELLLRARPDPRLVLCPQTASMAAASDWMAWGSAGIEGVVLKQADGRYRFGRRDWAKMRARHPVELVVGGVTGALSRPSTLLLGEVAGSGRLVFRGRTGPLRSRDRAELGQLLPVLTGGVRPWPNPLPGRWANLTAQQPLPYEEVEPVLVVEVDVDAAFEAGRWRHPLRYRRIRAELLPMQLLRMAGDDWDQPLE</sequence>
<evidence type="ECO:0000313" key="9">
    <source>
        <dbReference type="Proteomes" id="UP001596392"/>
    </source>
</evidence>
<dbReference type="PROSITE" id="PS00697">
    <property type="entry name" value="DNA_LIGASE_A1"/>
    <property type="match status" value="1"/>
</dbReference>